<reference evidence="1" key="2">
    <citation type="submission" date="2014-06" db="EMBL/GenBank/DDBJ databases">
        <title>Draft genome sequence of Clostridium ramosum(DSM 1402).</title>
        <authorList>
            <person name="Sudarsanam P."/>
            <person name="Ley R."/>
            <person name="Guruge J."/>
            <person name="Turnbaugh P.J."/>
            <person name="Mahowald M."/>
            <person name="Liep D."/>
            <person name="Gordon J."/>
        </authorList>
    </citation>
    <scope>NUCLEOTIDE SEQUENCE</scope>
    <source>
        <strain evidence="1">DSM 1402</strain>
    </source>
</reference>
<keyword evidence="2" id="KW-1185">Reference proteome</keyword>
<reference evidence="1" key="1">
    <citation type="submission" date="2007-11" db="EMBL/GenBank/DDBJ databases">
        <authorList>
            <person name="Fulton L."/>
            <person name="Clifton S."/>
            <person name="Fulton B."/>
            <person name="Xu J."/>
            <person name="Minx P."/>
            <person name="Pepin K.H."/>
            <person name="Johnson M."/>
            <person name="Thiruvilangam P."/>
            <person name="Bhonagiri V."/>
            <person name="Nash W.E."/>
            <person name="Mardis E.R."/>
            <person name="Wilson R.K."/>
        </authorList>
    </citation>
    <scope>NUCLEOTIDE SEQUENCE [LARGE SCALE GENOMIC DNA]</scope>
    <source>
        <strain evidence="1">DSM 1402</strain>
    </source>
</reference>
<dbReference type="RefSeq" id="WP_003539153.1">
    <property type="nucleotide sequence ID" value="NZ_CP036346.1"/>
</dbReference>
<gene>
    <name evidence="1" type="ORF">CLORAM_02952</name>
</gene>
<sequence>MIRQAIEKVVELANAKENAQLEQAEIKGMLHTKFGGSLRRVTTPGIESIDTRSLSGLVEIIKSYIDVEAKNLNIQLPLIIQADGNEIKVLSSVDDTYERQILIHCKPIVPRLILNEWISPEEMIINLNTCYVPTDNTDKLISTVSNLYNSKTVKQVDNGIGVNLVVESDAFAGGAGKVTINPIVTLTPVATYPELIQVERKFNLRVDQHGRVALFVADRGYFEKEVQKLIKQYLTAELPKELIGKDVVLAF</sequence>
<comment type="caution">
    <text evidence="1">The sequence shown here is derived from an EMBL/GenBank/DDBJ whole genome shotgun (WGS) entry which is preliminary data.</text>
</comment>
<dbReference type="EMBL" id="ABFX02000008">
    <property type="protein sequence ID" value="EDS18156.1"/>
    <property type="molecule type" value="Genomic_DNA"/>
</dbReference>
<dbReference type="Proteomes" id="UP000005798">
    <property type="component" value="Unassembled WGS sequence"/>
</dbReference>
<protein>
    <submittedName>
        <fullName evidence="1">Uncharacterized protein</fullName>
    </submittedName>
</protein>
<dbReference type="HOGENOM" id="CLU_1105808_0_0_9"/>
<dbReference type="eggNOG" id="ENOG502ZCCB">
    <property type="taxonomic scope" value="Bacteria"/>
</dbReference>
<dbReference type="AlphaFoldDB" id="B0N8L8"/>
<organism evidence="1 2">
    <name type="scientific">Thomasclavelia ramosa DSM 1402</name>
    <dbReference type="NCBI Taxonomy" id="445974"/>
    <lineage>
        <taxon>Bacteria</taxon>
        <taxon>Bacillati</taxon>
        <taxon>Bacillota</taxon>
        <taxon>Erysipelotrichia</taxon>
        <taxon>Erysipelotrichales</taxon>
        <taxon>Coprobacillaceae</taxon>
        <taxon>Thomasclavelia</taxon>
    </lineage>
</organism>
<name>B0N8L8_9FIRM</name>
<evidence type="ECO:0000313" key="2">
    <source>
        <dbReference type="Proteomes" id="UP000005798"/>
    </source>
</evidence>
<accession>B0N8L8</accession>
<evidence type="ECO:0000313" key="1">
    <source>
        <dbReference type="EMBL" id="EDS18156.1"/>
    </source>
</evidence>
<proteinExistence type="predicted"/>